<reference evidence="1" key="2">
    <citation type="submission" date="2019-07" db="EMBL/GenBank/DDBJ databases">
        <authorList>
            <person name="Yang Y."/>
            <person name="Bocs S."/>
            <person name="Baudouin L."/>
        </authorList>
    </citation>
    <scope>NUCLEOTIDE SEQUENCE</scope>
    <source>
        <tissue evidence="1">Spear leaf of Hainan Tall coconut</tissue>
    </source>
</reference>
<dbReference type="Proteomes" id="UP000797356">
    <property type="component" value="Chromosome 7"/>
</dbReference>
<keyword evidence="2" id="KW-1185">Reference proteome</keyword>
<dbReference type="InterPro" id="IPR053327">
    <property type="entry name" value="KIP"/>
</dbReference>
<protein>
    <submittedName>
        <fullName evidence="1">Putative kinesin-like protein K39</fullName>
    </submittedName>
</protein>
<dbReference type="PANTHER" id="PTHR36001:SF2">
    <property type="entry name" value="CTAGE FAMILY PROTEIN-RELATED"/>
    <property type="match status" value="1"/>
</dbReference>
<name>A0A8K0IFU3_COCNU</name>
<evidence type="ECO:0000313" key="2">
    <source>
        <dbReference type="Proteomes" id="UP000797356"/>
    </source>
</evidence>
<gene>
    <name evidence="1" type="ORF">COCNU_07G011880</name>
</gene>
<evidence type="ECO:0000313" key="1">
    <source>
        <dbReference type="EMBL" id="KAG1355076.1"/>
    </source>
</evidence>
<dbReference type="EMBL" id="CM017878">
    <property type="protein sequence ID" value="KAG1355076.1"/>
    <property type="molecule type" value="Genomic_DNA"/>
</dbReference>
<dbReference type="OrthoDB" id="763901at2759"/>
<organism evidence="1 2">
    <name type="scientific">Cocos nucifera</name>
    <name type="common">Coconut palm</name>
    <dbReference type="NCBI Taxonomy" id="13894"/>
    <lineage>
        <taxon>Eukaryota</taxon>
        <taxon>Viridiplantae</taxon>
        <taxon>Streptophyta</taxon>
        <taxon>Embryophyta</taxon>
        <taxon>Tracheophyta</taxon>
        <taxon>Spermatophyta</taxon>
        <taxon>Magnoliopsida</taxon>
        <taxon>Liliopsida</taxon>
        <taxon>Arecaceae</taxon>
        <taxon>Arecoideae</taxon>
        <taxon>Cocoseae</taxon>
        <taxon>Attaleinae</taxon>
        <taxon>Cocos</taxon>
    </lineage>
</organism>
<sequence length="91" mass="10203">MATGEPQKQLLSLIRDFITEKSQGERRVSDLKKRFLELQTDLVATNADLEAAKRSKEVIEQELRGSEVLLSVADASIKAQEVSLFLLFVIV</sequence>
<reference evidence="1" key="1">
    <citation type="journal article" date="2017" name="Gigascience">
        <title>The genome draft of coconut (Cocos nucifera).</title>
        <authorList>
            <person name="Xiao Y."/>
            <person name="Xu P."/>
            <person name="Fan H."/>
            <person name="Baudouin L."/>
            <person name="Xia W."/>
            <person name="Bocs S."/>
            <person name="Xu J."/>
            <person name="Li Q."/>
            <person name="Guo A."/>
            <person name="Zhou L."/>
            <person name="Li J."/>
            <person name="Wu Y."/>
            <person name="Ma Z."/>
            <person name="Armero A."/>
            <person name="Issali A.E."/>
            <person name="Liu N."/>
            <person name="Peng M."/>
            <person name="Yang Y."/>
        </authorList>
    </citation>
    <scope>NUCLEOTIDE SEQUENCE</scope>
    <source>
        <tissue evidence="1">Spear leaf of Hainan Tall coconut</tissue>
    </source>
</reference>
<proteinExistence type="predicted"/>
<comment type="caution">
    <text evidence="1">The sequence shown here is derived from an EMBL/GenBank/DDBJ whole genome shotgun (WGS) entry which is preliminary data.</text>
</comment>
<dbReference type="PANTHER" id="PTHR36001">
    <property type="entry name" value="CTAGE FAMILY PROTEIN-RELATED"/>
    <property type="match status" value="1"/>
</dbReference>
<accession>A0A8K0IFU3</accession>
<dbReference type="AlphaFoldDB" id="A0A8K0IFU3"/>